<organism evidence="1 2">
    <name type="scientific">Vitis vinifera</name>
    <name type="common">Grape</name>
    <dbReference type="NCBI Taxonomy" id="29760"/>
    <lineage>
        <taxon>Eukaryota</taxon>
        <taxon>Viridiplantae</taxon>
        <taxon>Streptophyta</taxon>
        <taxon>Embryophyta</taxon>
        <taxon>Tracheophyta</taxon>
        <taxon>Spermatophyta</taxon>
        <taxon>Magnoliopsida</taxon>
        <taxon>eudicotyledons</taxon>
        <taxon>Gunneridae</taxon>
        <taxon>Pentapetalae</taxon>
        <taxon>rosids</taxon>
        <taxon>Vitales</taxon>
        <taxon>Vitaceae</taxon>
        <taxon>Viteae</taxon>
        <taxon>Vitis</taxon>
    </lineage>
</organism>
<dbReference type="Proteomes" id="UP000009183">
    <property type="component" value="Chromosome 2"/>
</dbReference>
<dbReference type="HOGENOM" id="CLU_3434300_0_0_1"/>
<protein>
    <submittedName>
        <fullName evidence="1">Uncharacterized protein</fullName>
    </submittedName>
</protein>
<reference evidence="2" key="1">
    <citation type="journal article" date="2007" name="Nature">
        <title>The grapevine genome sequence suggests ancestral hexaploidization in major angiosperm phyla.</title>
        <authorList>
            <consortium name="The French-Italian Public Consortium for Grapevine Genome Characterization."/>
            <person name="Jaillon O."/>
            <person name="Aury J.-M."/>
            <person name="Noel B."/>
            <person name="Policriti A."/>
            <person name="Clepet C."/>
            <person name="Casagrande A."/>
            <person name="Choisne N."/>
            <person name="Aubourg S."/>
            <person name="Vitulo N."/>
            <person name="Jubin C."/>
            <person name="Vezzi A."/>
            <person name="Legeai F."/>
            <person name="Hugueney P."/>
            <person name="Dasilva C."/>
            <person name="Horner D."/>
            <person name="Mica E."/>
            <person name="Jublot D."/>
            <person name="Poulain J."/>
            <person name="Bruyere C."/>
            <person name="Billault A."/>
            <person name="Segurens B."/>
            <person name="Gouyvenoux M."/>
            <person name="Ugarte E."/>
            <person name="Cattonaro F."/>
            <person name="Anthouard V."/>
            <person name="Vico V."/>
            <person name="Del Fabbro C."/>
            <person name="Alaux M."/>
            <person name="Di Gaspero G."/>
            <person name="Dumas V."/>
            <person name="Felice N."/>
            <person name="Paillard S."/>
            <person name="Juman I."/>
            <person name="Moroldo M."/>
            <person name="Scalabrin S."/>
            <person name="Canaguier A."/>
            <person name="Le Clainche I."/>
            <person name="Malacrida G."/>
            <person name="Durand E."/>
            <person name="Pesole G."/>
            <person name="Laucou V."/>
            <person name="Chatelet P."/>
            <person name="Merdinoglu D."/>
            <person name="Delledonne M."/>
            <person name="Pezzotti M."/>
            <person name="Lecharny A."/>
            <person name="Scarpelli C."/>
            <person name="Artiguenave F."/>
            <person name="Pe M.E."/>
            <person name="Valle G."/>
            <person name="Morgante M."/>
            <person name="Caboche M."/>
            <person name="Adam-Blondon A.-F."/>
            <person name="Weissenbach J."/>
            <person name="Quetier F."/>
            <person name="Wincker P."/>
        </authorList>
    </citation>
    <scope>NUCLEOTIDE SEQUENCE [LARGE SCALE GENOMIC DNA]</scope>
    <source>
        <strain evidence="2">cv. Pinot noir / PN40024</strain>
    </source>
</reference>
<evidence type="ECO:0000313" key="1">
    <source>
        <dbReference type="EMBL" id="CCB52208.1"/>
    </source>
</evidence>
<dbReference type="EMBL" id="FN595769">
    <property type="protein sequence ID" value="CCB52208.1"/>
    <property type="molecule type" value="Genomic_DNA"/>
</dbReference>
<accession>F6HJ11</accession>
<proteinExistence type="predicted"/>
<keyword evidence="2" id="KW-1185">Reference proteome</keyword>
<sequence>MAMHGCKSGPEGVKE</sequence>
<name>F6HJ11_VITVI</name>
<evidence type="ECO:0000313" key="2">
    <source>
        <dbReference type="Proteomes" id="UP000009183"/>
    </source>
</evidence>
<dbReference type="InParanoid" id="F6HJ11"/>
<gene>
    <name evidence="1" type="ordered locus">VIT_02s0087g00980</name>
</gene>